<accession>A0ACA9UM29</accession>
<sequence length="454" mass="47992">MAWAGQSAHPGISDRQKRQLHHIATMTKSSSDLEKQPDHSTDQTTDVEPSVEAAAELSPAPDGGRVAWLVAVGACCTSFAGLGFANSTGIFIEYYLSHQLQDKTPDDVAWIGSLSNFIQFASGCIGGPLFDRYGAWVIRPAAILYLLAIMMTSLCHEYWQFMLAQGVLLGIGMGGLMFPALAAVSQWFDKKRAAALGLTISGSSIGGVVIPIIFSKLLNDSSLGFGWSVRVVGFVMMPFLLFSCVFIKARLPPKVSSFFDGSAFKQTEFCLLAGAMFFMMLGVFTPLFYIPTLAVSRGMNATLASYLLAIINGASIFGRIIPGVLADKLGPSNVFSVAGIVTGVIVCCLDEPSGTAQFVVYCVFIGFCSGTVISGGSAALARTVKNPQLMGTYLGMGMGLSSIAVLIGPPINGRLLDQYGFLSVGLFSGLVCLVGGALALLSKVFSPHGLISKF</sequence>
<reference evidence="1" key="1">
    <citation type="submission" date="2020-04" db="EMBL/GenBank/DDBJ databases">
        <authorList>
            <person name="Broberg M."/>
        </authorList>
    </citation>
    <scope>NUCLEOTIDE SEQUENCE</scope>
</reference>
<evidence type="ECO:0000313" key="1">
    <source>
        <dbReference type="EMBL" id="CAG9953674.1"/>
    </source>
</evidence>
<evidence type="ECO:0000313" key="2">
    <source>
        <dbReference type="Proteomes" id="UP000836387"/>
    </source>
</evidence>
<reference evidence="1" key="2">
    <citation type="submission" date="2021-10" db="EMBL/GenBank/DDBJ databases">
        <authorList>
            <person name="Piombo E."/>
        </authorList>
    </citation>
    <scope>NUCLEOTIDE SEQUENCE</scope>
</reference>
<proteinExistence type="predicted"/>
<name>A0ACA9UM29_BIOOC</name>
<dbReference type="EMBL" id="CADEHS020000533">
    <property type="protein sequence ID" value="CAG9953674.1"/>
    <property type="molecule type" value="Genomic_DNA"/>
</dbReference>
<protein>
    <submittedName>
        <fullName evidence="1">Uncharacterized protein</fullName>
    </submittedName>
</protein>
<gene>
    <name evidence="1" type="ORF">CRV2_00015044</name>
</gene>
<organism evidence="1 2">
    <name type="scientific">Clonostachys rosea f. rosea IK726</name>
    <dbReference type="NCBI Taxonomy" id="1349383"/>
    <lineage>
        <taxon>Eukaryota</taxon>
        <taxon>Fungi</taxon>
        <taxon>Dikarya</taxon>
        <taxon>Ascomycota</taxon>
        <taxon>Pezizomycotina</taxon>
        <taxon>Sordariomycetes</taxon>
        <taxon>Hypocreomycetidae</taxon>
        <taxon>Hypocreales</taxon>
        <taxon>Bionectriaceae</taxon>
        <taxon>Clonostachys</taxon>
    </lineage>
</organism>
<dbReference type="Proteomes" id="UP000836387">
    <property type="component" value="Unassembled WGS sequence"/>
</dbReference>
<keyword evidence="2" id="KW-1185">Reference proteome</keyword>
<comment type="caution">
    <text evidence="1">The sequence shown here is derived from an EMBL/GenBank/DDBJ whole genome shotgun (WGS) entry which is preliminary data.</text>
</comment>